<dbReference type="Pfam" id="PF02225">
    <property type="entry name" value="PA"/>
    <property type="match status" value="1"/>
</dbReference>
<reference evidence="2 3" key="1">
    <citation type="journal article" date="2015" name="Genome Biol. Evol.">
        <title>Comparative Genomics of a Bacterivorous Green Alga Reveals Evolutionary Causalities and Consequences of Phago-Mixotrophic Mode of Nutrition.</title>
        <authorList>
            <person name="Burns J.A."/>
            <person name="Paasch A."/>
            <person name="Narechania A."/>
            <person name="Kim E."/>
        </authorList>
    </citation>
    <scope>NUCLEOTIDE SEQUENCE [LARGE SCALE GENOMIC DNA]</scope>
    <source>
        <strain evidence="2 3">PLY_AMNH</strain>
    </source>
</reference>
<protein>
    <recommendedName>
        <fullName evidence="1">PA domain-containing protein</fullName>
    </recommendedName>
</protein>
<proteinExistence type="predicted"/>
<sequence length="487" mass="52290">ERQRLLQGFHYEGFAMADELWGRTPLQEHHISDWEETVEGRTRARRREVVAELEALTADFTKQHNAFLRTSGAEGSLMPEMEFMAEERVTLDVAVRGGHRQASSLGTAEWNKFFMGQTFSADVARLFPDSHVLNGGPVGHSQSGHSGSAEAGVAVEAADPAAGDGPVPAAVHGQIALAWRAAGRNYAETCRQAAAQGAVAVIIINAEDVTVPMGYAANEDAPPIPCAMIPKSFGEELEKELADGEEARASLSIVNIVSSEQQVEGGAKGASFGWEVLGDPSWESTWDGRLGFGTRPEDKARASLDAQCEGVSVAASVASQTTLTYHHGAEDTGRARHASAALGMPFLGRLLRRGATCTFAGSANHQQRAGLTDPPSSVPGQLPKMLAAVPDSRGFNRFSEATPSNVNLNLAHTWHTVAHAWSGRASSGERRRVVQEEEVEGMLTDKLVEDGIDESLLLRVKALQQELTQLDRALVFAREVCALDPRS</sequence>
<evidence type="ECO:0000259" key="1">
    <source>
        <dbReference type="Pfam" id="PF02225"/>
    </source>
</evidence>
<keyword evidence="3" id="KW-1185">Reference proteome</keyword>
<evidence type="ECO:0000313" key="3">
    <source>
        <dbReference type="Proteomes" id="UP001190700"/>
    </source>
</evidence>
<feature type="non-terminal residue" evidence="2">
    <location>
        <position position="487"/>
    </location>
</feature>
<comment type="caution">
    <text evidence="2">The sequence shown here is derived from an EMBL/GenBank/DDBJ whole genome shotgun (WGS) entry which is preliminary data.</text>
</comment>
<feature type="domain" description="PA" evidence="1">
    <location>
        <begin position="161"/>
        <end position="237"/>
    </location>
</feature>
<dbReference type="AlphaFoldDB" id="A0AAE0CFW6"/>
<dbReference type="Proteomes" id="UP001190700">
    <property type="component" value="Unassembled WGS sequence"/>
</dbReference>
<feature type="non-terminal residue" evidence="2">
    <location>
        <position position="1"/>
    </location>
</feature>
<dbReference type="Gene3D" id="3.50.30.30">
    <property type="match status" value="1"/>
</dbReference>
<accession>A0AAE0CFW6</accession>
<dbReference type="EMBL" id="LGRX02023760">
    <property type="protein sequence ID" value="KAK3254312.1"/>
    <property type="molecule type" value="Genomic_DNA"/>
</dbReference>
<name>A0AAE0CFW6_9CHLO</name>
<evidence type="ECO:0000313" key="2">
    <source>
        <dbReference type="EMBL" id="KAK3254312.1"/>
    </source>
</evidence>
<gene>
    <name evidence="2" type="ORF">CYMTET_36472</name>
</gene>
<dbReference type="InterPro" id="IPR003137">
    <property type="entry name" value="PA_domain"/>
</dbReference>
<organism evidence="2 3">
    <name type="scientific">Cymbomonas tetramitiformis</name>
    <dbReference type="NCBI Taxonomy" id="36881"/>
    <lineage>
        <taxon>Eukaryota</taxon>
        <taxon>Viridiplantae</taxon>
        <taxon>Chlorophyta</taxon>
        <taxon>Pyramimonadophyceae</taxon>
        <taxon>Pyramimonadales</taxon>
        <taxon>Pyramimonadaceae</taxon>
        <taxon>Cymbomonas</taxon>
    </lineage>
</organism>